<feature type="domain" description="HTH gntR-type" evidence="4">
    <location>
        <begin position="15"/>
        <end position="82"/>
    </location>
</feature>
<dbReference type="InterPro" id="IPR036390">
    <property type="entry name" value="WH_DNA-bd_sf"/>
</dbReference>
<dbReference type="InterPro" id="IPR008920">
    <property type="entry name" value="TF_FadR/GntR_C"/>
</dbReference>
<dbReference type="PROSITE" id="PS50949">
    <property type="entry name" value="HTH_GNTR"/>
    <property type="match status" value="1"/>
</dbReference>
<dbReference type="CDD" id="cd07377">
    <property type="entry name" value="WHTH_GntR"/>
    <property type="match status" value="1"/>
</dbReference>
<dbReference type="AlphaFoldDB" id="K2LMA1"/>
<dbReference type="GO" id="GO:0003700">
    <property type="term" value="F:DNA-binding transcription factor activity"/>
    <property type="evidence" value="ECO:0007669"/>
    <property type="project" value="InterPro"/>
</dbReference>
<sequence>MSAIMTVTAPETDSPSTVATVADAITAAVRGGRLVPGQRLTENAFTARLGVSRSSVREAFRQLAADGLLVAEPHRGVTVRQLSRGEVDNLFAVRGALETLAVQLALPTLHAAPGPLIALQAELDAAAEAGEMARFSDLNGRYHLLFRRNAGNPLLDETLTRLLNSLYWLQFRVMVDSTDVFETNRQHQHLTACIAAADAASAEAAMREHVETARLLIQSLPDDHFAPDPR</sequence>
<keyword evidence="1" id="KW-0805">Transcription regulation</keyword>
<dbReference type="EMBL" id="AMRM01000010">
    <property type="protein sequence ID" value="EKF18909.1"/>
    <property type="molecule type" value="Genomic_DNA"/>
</dbReference>
<keyword evidence="2" id="KW-0238">DNA-binding</keyword>
<dbReference type="PANTHER" id="PTHR43537">
    <property type="entry name" value="TRANSCRIPTIONAL REGULATOR, GNTR FAMILY"/>
    <property type="match status" value="1"/>
</dbReference>
<dbReference type="SMART" id="SM00345">
    <property type="entry name" value="HTH_GNTR"/>
    <property type="match status" value="1"/>
</dbReference>
<name>K2LMA1_9HYPH</name>
<dbReference type="InterPro" id="IPR011711">
    <property type="entry name" value="GntR_C"/>
</dbReference>
<gene>
    <name evidence="5" type="ORF">NA2_10553</name>
</gene>
<evidence type="ECO:0000313" key="6">
    <source>
        <dbReference type="Proteomes" id="UP000006786"/>
    </source>
</evidence>
<dbReference type="PANTHER" id="PTHR43537:SF51">
    <property type="entry name" value="HTH-TYPE TRANSCRIPTIONAL REGULATOR LGOR-RELATED"/>
    <property type="match status" value="1"/>
</dbReference>
<protein>
    <submittedName>
        <fullName evidence="5">GntR family transcriptional regulator</fullName>
    </submittedName>
</protein>
<dbReference type="SUPFAM" id="SSF48008">
    <property type="entry name" value="GntR ligand-binding domain-like"/>
    <property type="match status" value="1"/>
</dbReference>
<evidence type="ECO:0000313" key="5">
    <source>
        <dbReference type="EMBL" id="EKF18909.1"/>
    </source>
</evidence>
<keyword evidence="3" id="KW-0804">Transcription</keyword>
<dbReference type="InterPro" id="IPR036388">
    <property type="entry name" value="WH-like_DNA-bd_sf"/>
</dbReference>
<dbReference type="Gene3D" id="1.10.10.10">
    <property type="entry name" value="Winged helix-like DNA-binding domain superfamily/Winged helix DNA-binding domain"/>
    <property type="match status" value="1"/>
</dbReference>
<dbReference type="Pfam" id="PF00392">
    <property type="entry name" value="GntR"/>
    <property type="match status" value="1"/>
</dbReference>
<dbReference type="RefSeq" id="WP_008596771.1">
    <property type="nucleotide sequence ID" value="NZ_AMRM01000010.1"/>
</dbReference>
<evidence type="ECO:0000259" key="4">
    <source>
        <dbReference type="PROSITE" id="PS50949"/>
    </source>
</evidence>
<dbReference type="SMART" id="SM00895">
    <property type="entry name" value="FCD"/>
    <property type="match status" value="1"/>
</dbReference>
<reference evidence="5 6" key="1">
    <citation type="journal article" date="2012" name="J. Bacteriol.">
        <title>Genome Sequence of Nitratireductor pacificus Type Strain pht-3B.</title>
        <authorList>
            <person name="Lai Q."/>
            <person name="Li G."/>
            <person name="Shao Z."/>
        </authorList>
    </citation>
    <scope>NUCLEOTIDE SEQUENCE [LARGE SCALE GENOMIC DNA]</scope>
    <source>
        <strain evidence="6">pht-3B</strain>
    </source>
</reference>
<dbReference type="Proteomes" id="UP000006786">
    <property type="component" value="Unassembled WGS sequence"/>
</dbReference>
<dbReference type="STRING" id="391937.NA2_10553"/>
<accession>K2LMA1</accession>
<evidence type="ECO:0000256" key="2">
    <source>
        <dbReference type="ARBA" id="ARBA00023125"/>
    </source>
</evidence>
<dbReference type="eggNOG" id="COG1802">
    <property type="taxonomic scope" value="Bacteria"/>
</dbReference>
<dbReference type="Pfam" id="PF07729">
    <property type="entry name" value="FCD"/>
    <property type="match status" value="1"/>
</dbReference>
<dbReference type="GO" id="GO:0003677">
    <property type="term" value="F:DNA binding"/>
    <property type="evidence" value="ECO:0007669"/>
    <property type="project" value="UniProtKB-KW"/>
</dbReference>
<comment type="caution">
    <text evidence="5">The sequence shown here is derived from an EMBL/GenBank/DDBJ whole genome shotgun (WGS) entry which is preliminary data.</text>
</comment>
<evidence type="ECO:0000256" key="1">
    <source>
        <dbReference type="ARBA" id="ARBA00023015"/>
    </source>
</evidence>
<organism evidence="5 6">
    <name type="scientific">Nitratireductor pacificus pht-3B</name>
    <dbReference type="NCBI Taxonomy" id="391937"/>
    <lineage>
        <taxon>Bacteria</taxon>
        <taxon>Pseudomonadati</taxon>
        <taxon>Pseudomonadota</taxon>
        <taxon>Alphaproteobacteria</taxon>
        <taxon>Hyphomicrobiales</taxon>
        <taxon>Phyllobacteriaceae</taxon>
        <taxon>Nitratireductor</taxon>
    </lineage>
</organism>
<dbReference type="InterPro" id="IPR000524">
    <property type="entry name" value="Tscrpt_reg_HTH_GntR"/>
</dbReference>
<dbReference type="PRINTS" id="PR00035">
    <property type="entry name" value="HTHGNTR"/>
</dbReference>
<dbReference type="Gene3D" id="1.20.120.530">
    <property type="entry name" value="GntR ligand-binding domain-like"/>
    <property type="match status" value="1"/>
</dbReference>
<keyword evidence="6" id="KW-1185">Reference proteome</keyword>
<evidence type="ECO:0000256" key="3">
    <source>
        <dbReference type="ARBA" id="ARBA00023163"/>
    </source>
</evidence>
<proteinExistence type="predicted"/>
<dbReference type="SUPFAM" id="SSF46785">
    <property type="entry name" value="Winged helix' DNA-binding domain"/>
    <property type="match status" value="1"/>
</dbReference>